<sequence length="243" mass="28249">MPVAILTGKGPDFSNVITKECGIGDYRLTYKLPSSSYSEGTQTPPFPSYLNLRADMFDSNTEQTFNRTHVTMGFGVWGYKGMFFQGSFGKLCRLSMHVDVNRAEGHTPIIEGDLSSLEKYLKHEYWNYYETDCRGGANWRARQKFKDNALTKGEAPSQYLVRLPEGYDRQIINNIEWLAYYIGPEGRAGYRHSYYWAYPLSDEYYLTIGFRMSFEVGDPKELRRERMLEDAQRIMSMVELRKD</sequence>
<proteinExistence type="predicted"/>
<evidence type="ECO:0000313" key="1">
    <source>
        <dbReference type="EMBL" id="ABC33179.1"/>
    </source>
</evidence>
<keyword evidence="2" id="KW-1185">Reference proteome</keyword>
<dbReference type="KEGG" id="hch:HCH_06540"/>
<dbReference type="AlphaFoldDB" id="Q2S845"/>
<reference evidence="1 2" key="1">
    <citation type="journal article" date="2005" name="Nucleic Acids Res.">
        <title>Genomic blueprint of Hahella chejuensis, a marine microbe producing an algicidal agent.</title>
        <authorList>
            <person name="Jeong H."/>
            <person name="Yim J.H."/>
            <person name="Lee C."/>
            <person name="Choi S.-H."/>
            <person name="Park Y.K."/>
            <person name="Yoon S.H."/>
            <person name="Hur C.-G."/>
            <person name="Kang H.-Y."/>
            <person name="Kim D."/>
            <person name="Lee H.H."/>
            <person name="Park K.H."/>
            <person name="Park S.-H."/>
            <person name="Park H.-S."/>
            <person name="Lee H.K."/>
            <person name="Oh T.K."/>
            <person name="Kim J.F."/>
        </authorList>
    </citation>
    <scope>NUCLEOTIDE SEQUENCE [LARGE SCALE GENOMIC DNA]</scope>
    <source>
        <strain evidence="1 2">KCTC 2396</strain>
    </source>
</reference>
<organism evidence="1 2">
    <name type="scientific">Hahella chejuensis (strain KCTC 2396)</name>
    <dbReference type="NCBI Taxonomy" id="349521"/>
    <lineage>
        <taxon>Bacteria</taxon>
        <taxon>Pseudomonadati</taxon>
        <taxon>Pseudomonadota</taxon>
        <taxon>Gammaproteobacteria</taxon>
        <taxon>Oceanospirillales</taxon>
        <taxon>Hahellaceae</taxon>
        <taxon>Hahella</taxon>
    </lineage>
</organism>
<protein>
    <recommendedName>
        <fullName evidence="3">Tle cognate immunity protein 4 C-terminal domain-containing protein</fullName>
    </recommendedName>
</protein>
<name>Q2S845_HAHCH</name>
<dbReference type="EMBL" id="CP000155">
    <property type="protein sequence ID" value="ABC33179.1"/>
    <property type="molecule type" value="Genomic_DNA"/>
</dbReference>
<dbReference type="HOGENOM" id="CLU_1110190_0_0_6"/>
<evidence type="ECO:0000313" key="2">
    <source>
        <dbReference type="Proteomes" id="UP000000238"/>
    </source>
</evidence>
<dbReference type="OrthoDB" id="6195135at2"/>
<dbReference type="Proteomes" id="UP000000238">
    <property type="component" value="Chromosome"/>
</dbReference>
<dbReference type="eggNOG" id="ENOG5033NXV">
    <property type="taxonomic scope" value="Bacteria"/>
</dbReference>
<dbReference type="STRING" id="349521.HCH_06540"/>
<evidence type="ECO:0008006" key="3">
    <source>
        <dbReference type="Google" id="ProtNLM"/>
    </source>
</evidence>
<gene>
    <name evidence="1" type="ordered locus">HCH_06540</name>
</gene>
<accession>Q2S845</accession>